<keyword evidence="4 6" id="KW-1133">Transmembrane helix</keyword>
<comment type="caution">
    <text evidence="7">The sequence shown here is derived from an EMBL/GenBank/DDBJ whole genome shotgun (WGS) entry which is preliminary data.</text>
</comment>
<feature type="transmembrane region" description="Helical" evidence="6">
    <location>
        <begin position="341"/>
        <end position="359"/>
    </location>
</feature>
<evidence type="ECO:0000256" key="1">
    <source>
        <dbReference type="ARBA" id="ARBA00004651"/>
    </source>
</evidence>
<feature type="transmembrane region" description="Helical" evidence="6">
    <location>
        <begin position="371"/>
        <end position="393"/>
    </location>
</feature>
<feature type="transmembrane region" description="Helical" evidence="6">
    <location>
        <begin position="23"/>
        <end position="44"/>
    </location>
</feature>
<dbReference type="GO" id="GO:0005886">
    <property type="term" value="C:plasma membrane"/>
    <property type="evidence" value="ECO:0007669"/>
    <property type="project" value="UniProtKB-SubCell"/>
</dbReference>
<evidence type="ECO:0000256" key="3">
    <source>
        <dbReference type="ARBA" id="ARBA00022692"/>
    </source>
</evidence>
<dbReference type="InterPro" id="IPR050833">
    <property type="entry name" value="Poly_Biosynth_Transport"/>
</dbReference>
<proteinExistence type="predicted"/>
<accession>A0A0F8ZC40</accession>
<dbReference type="AlphaFoldDB" id="A0A0F8ZC40"/>
<protein>
    <recommendedName>
        <fullName evidence="8">Polysaccharide biosynthesis protein C-terminal domain-containing protein</fullName>
    </recommendedName>
</protein>
<sequence>YRGCSYYVARLDKLDRKQVSRNVIKITLITKSLIGIGLSLSIYFLAEVIISPLIGIEDPNLVNLFKLALILLITKNLLEAVLSILIGSSKLSIYIIVKVILNGMQFVFTVLLVMLGWKLFGAVFGLILSTATAGLFGLFYIKKKILKQNSKKEKIEWKCLPQLVKRGYFFSLNTIIKNTKNEFFILFLTLFSFYSEISYLRVGVSIAIVFNLFLSPIMISLFPIFSKYSWENNKEKNTLTQVFHHSIKFCLLFITPVIIFCTIFASELIPLIFGLNYLASSHFISVFLISYLPLTIGMVAIPSFFFGQGHPRIAFLIDLISFISSILFGISFSFILGSLGFAIGITIGTFLGVIFGIFATNRKFGKELFSINKISILINVIAVLLCGLLYISFHFFTQWIMLKNSFLKLLVLGLIFLCYYILFLIILMRLK</sequence>
<feature type="transmembrane region" description="Helical" evidence="6">
    <location>
        <begin position="313"/>
        <end position="335"/>
    </location>
</feature>
<evidence type="ECO:0008006" key="8">
    <source>
        <dbReference type="Google" id="ProtNLM"/>
    </source>
</evidence>
<reference evidence="7" key="1">
    <citation type="journal article" date="2015" name="Nature">
        <title>Complex archaea that bridge the gap between prokaryotes and eukaryotes.</title>
        <authorList>
            <person name="Spang A."/>
            <person name="Saw J.H."/>
            <person name="Jorgensen S.L."/>
            <person name="Zaremba-Niedzwiedzka K."/>
            <person name="Martijn J."/>
            <person name="Lind A.E."/>
            <person name="van Eijk R."/>
            <person name="Schleper C."/>
            <person name="Guy L."/>
            <person name="Ettema T.J."/>
        </authorList>
    </citation>
    <scope>NUCLEOTIDE SEQUENCE</scope>
</reference>
<feature type="transmembrane region" description="Helical" evidence="6">
    <location>
        <begin position="405"/>
        <end position="427"/>
    </location>
</feature>
<feature type="transmembrane region" description="Helical" evidence="6">
    <location>
        <begin position="119"/>
        <end position="141"/>
    </location>
</feature>
<feature type="transmembrane region" description="Helical" evidence="6">
    <location>
        <begin position="183"/>
        <end position="200"/>
    </location>
</feature>
<feature type="transmembrane region" description="Helical" evidence="6">
    <location>
        <begin position="93"/>
        <end position="113"/>
    </location>
</feature>
<keyword evidence="5 6" id="KW-0472">Membrane</keyword>
<feature type="transmembrane region" description="Helical" evidence="6">
    <location>
        <begin position="249"/>
        <end position="273"/>
    </location>
</feature>
<feature type="non-terminal residue" evidence="7">
    <location>
        <position position="1"/>
    </location>
</feature>
<feature type="transmembrane region" description="Helical" evidence="6">
    <location>
        <begin position="279"/>
        <end position="301"/>
    </location>
</feature>
<gene>
    <name evidence="7" type="ORF">LCGC14_2713830</name>
</gene>
<evidence type="ECO:0000256" key="5">
    <source>
        <dbReference type="ARBA" id="ARBA00023136"/>
    </source>
</evidence>
<dbReference type="Pfam" id="PF13440">
    <property type="entry name" value="Polysacc_synt_3"/>
    <property type="match status" value="1"/>
</dbReference>
<dbReference type="PANTHER" id="PTHR30250">
    <property type="entry name" value="PST FAMILY PREDICTED COLANIC ACID TRANSPORTER"/>
    <property type="match status" value="1"/>
</dbReference>
<evidence type="ECO:0000256" key="2">
    <source>
        <dbReference type="ARBA" id="ARBA00022475"/>
    </source>
</evidence>
<dbReference type="EMBL" id="LAZR01048696">
    <property type="protein sequence ID" value="KKK91352.1"/>
    <property type="molecule type" value="Genomic_DNA"/>
</dbReference>
<organism evidence="7">
    <name type="scientific">marine sediment metagenome</name>
    <dbReference type="NCBI Taxonomy" id="412755"/>
    <lineage>
        <taxon>unclassified sequences</taxon>
        <taxon>metagenomes</taxon>
        <taxon>ecological metagenomes</taxon>
    </lineage>
</organism>
<evidence type="ECO:0000256" key="6">
    <source>
        <dbReference type="SAM" id="Phobius"/>
    </source>
</evidence>
<keyword evidence="2" id="KW-1003">Cell membrane</keyword>
<feature type="transmembrane region" description="Helical" evidence="6">
    <location>
        <begin position="64"/>
        <end position="86"/>
    </location>
</feature>
<dbReference type="PANTHER" id="PTHR30250:SF11">
    <property type="entry name" value="O-ANTIGEN TRANSPORTER-RELATED"/>
    <property type="match status" value="1"/>
</dbReference>
<name>A0A0F8ZC40_9ZZZZ</name>
<evidence type="ECO:0000313" key="7">
    <source>
        <dbReference type="EMBL" id="KKK91352.1"/>
    </source>
</evidence>
<feature type="transmembrane region" description="Helical" evidence="6">
    <location>
        <begin position="206"/>
        <end position="228"/>
    </location>
</feature>
<comment type="subcellular location">
    <subcellularLocation>
        <location evidence="1">Cell membrane</location>
        <topology evidence="1">Multi-pass membrane protein</topology>
    </subcellularLocation>
</comment>
<evidence type="ECO:0000256" key="4">
    <source>
        <dbReference type="ARBA" id="ARBA00022989"/>
    </source>
</evidence>
<keyword evidence="3 6" id="KW-0812">Transmembrane</keyword>
<feature type="non-terminal residue" evidence="7">
    <location>
        <position position="431"/>
    </location>
</feature>